<dbReference type="AlphaFoldDB" id="A0AAF0FQQ8"/>
<protein>
    <submittedName>
        <fullName evidence="3">Class I SAM-dependent methyltransferase</fullName>
    </submittedName>
</protein>
<dbReference type="InterPro" id="IPR029063">
    <property type="entry name" value="SAM-dependent_MTases_sf"/>
</dbReference>
<dbReference type="KEGG" id="manq:L1994_08890"/>
<feature type="domain" description="Methyltransferase type 11" evidence="2">
    <location>
        <begin position="87"/>
        <end position="184"/>
    </location>
</feature>
<dbReference type="RefSeq" id="WP_278099094.1">
    <property type="nucleotide sequence ID" value="NZ_CP091092.1"/>
</dbReference>
<dbReference type="GO" id="GO:0016126">
    <property type="term" value="P:sterol biosynthetic process"/>
    <property type="evidence" value="ECO:0007669"/>
    <property type="project" value="TreeGrafter"/>
</dbReference>
<keyword evidence="3" id="KW-0489">Methyltransferase</keyword>
<reference evidence="3" key="1">
    <citation type="submission" date="2022-01" db="EMBL/GenBank/DDBJ databases">
        <title>Complete genome of Methanomicrobium antiquum DSM 21220.</title>
        <authorList>
            <person name="Chen S.-C."/>
            <person name="You Y.-T."/>
            <person name="Zhou Y.-Z."/>
            <person name="Lai M.-C."/>
        </authorList>
    </citation>
    <scope>NUCLEOTIDE SEQUENCE</scope>
    <source>
        <strain evidence="3">DSM 21220</strain>
    </source>
</reference>
<dbReference type="SUPFAM" id="SSF53335">
    <property type="entry name" value="S-adenosyl-L-methionine-dependent methyltransferases"/>
    <property type="match status" value="1"/>
</dbReference>
<organism evidence="3 4">
    <name type="scientific">Methanomicrobium antiquum</name>
    <dbReference type="NCBI Taxonomy" id="487686"/>
    <lineage>
        <taxon>Archaea</taxon>
        <taxon>Methanobacteriati</taxon>
        <taxon>Methanobacteriota</taxon>
        <taxon>Stenosarchaea group</taxon>
        <taxon>Methanomicrobia</taxon>
        <taxon>Methanomicrobiales</taxon>
        <taxon>Methanomicrobiaceae</taxon>
        <taxon>Methanomicrobium</taxon>
    </lineage>
</organism>
<sequence>MNYFDVNDLDENTENLNEINVNVDDNSEINVNVDGNCVNMAGNKKNTGKKGTGNMDEIAKTIFAPIYPVIADNIIKRFGIAKGMCIDIGSGPASLSIAIAKKTSLDVISFDYSSDMQKKALKNIKDAGLEDRIKTACGDVHDMPFSDNYADLIISRGSMFFWDDIHTAFREIYRVLKPGGRTYIGGGFGNRELTKCVSAEMIRKNPDWEEFSRKNMSDENVQIFKDMLEEIKIPDYNIVRGDEGFWIVISKNLPGALP</sequence>
<dbReference type="PANTHER" id="PTHR44068">
    <property type="entry name" value="ZGC:194242"/>
    <property type="match status" value="1"/>
</dbReference>
<evidence type="ECO:0000259" key="2">
    <source>
        <dbReference type="Pfam" id="PF08241"/>
    </source>
</evidence>
<evidence type="ECO:0000313" key="3">
    <source>
        <dbReference type="EMBL" id="WFN36256.1"/>
    </source>
</evidence>
<proteinExistence type="predicted"/>
<dbReference type="InterPro" id="IPR013216">
    <property type="entry name" value="Methyltransf_11"/>
</dbReference>
<gene>
    <name evidence="3" type="ORF">L1994_08890</name>
</gene>
<dbReference type="CDD" id="cd02440">
    <property type="entry name" value="AdoMet_MTases"/>
    <property type="match status" value="1"/>
</dbReference>
<name>A0AAF0FQQ8_9EURY</name>
<evidence type="ECO:0000256" key="1">
    <source>
        <dbReference type="ARBA" id="ARBA00022679"/>
    </source>
</evidence>
<dbReference type="Pfam" id="PF08241">
    <property type="entry name" value="Methyltransf_11"/>
    <property type="match status" value="1"/>
</dbReference>
<keyword evidence="4" id="KW-1185">Reference proteome</keyword>
<keyword evidence="1" id="KW-0808">Transferase</keyword>
<dbReference type="Gene3D" id="3.40.50.150">
    <property type="entry name" value="Vaccinia Virus protein VP39"/>
    <property type="match status" value="1"/>
</dbReference>
<dbReference type="GO" id="GO:0003838">
    <property type="term" value="F:sterol 24-C-methyltransferase activity"/>
    <property type="evidence" value="ECO:0007669"/>
    <property type="project" value="TreeGrafter"/>
</dbReference>
<dbReference type="InterPro" id="IPR050447">
    <property type="entry name" value="Erg6_SMT_methyltransf"/>
</dbReference>
<dbReference type="GO" id="GO:0032259">
    <property type="term" value="P:methylation"/>
    <property type="evidence" value="ECO:0007669"/>
    <property type="project" value="UniProtKB-KW"/>
</dbReference>
<dbReference type="EMBL" id="CP091092">
    <property type="protein sequence ID" value="WFN36256.1"/>
    <property type="molecule type" value="Genomic_DNA"/>
</dbReference>
<dbReference type="PANTHER" id="PTHR44068:SF1">
    <property type="entry name" value="HYPOTHETICAL LOC100005854"/>
    <property type="match status" value="1"/>
</dbReference>
<dbReference type="GeneID" id="79950510"/>
<dbReference type="Proteomes" id="UP001218895">
    <property type="component" value="Chromosome"/>
</dbReference>
<accession>A0AAF0FQQ8</accession>
<evidence type="ECO:0000313" key="4">
    <source>
        <dbReference type="Proteomes" id="UP001218895"/>
    </source>
</evidence>